<dbReference type="Pfam" id="PF00817">
    <property type="entry name" value="IMS"/>
    <property type="match status" value="1"/>
</dbReference>
<gene>
    <name evidence="9" type="ORF">HYR64_09500</name>
</gene>
<keyword evidence="4" id="KW-0479">Metal-binding</keyword>
<dbReference type="GO" id="GO:0046872">
    <property type="term" value="F:metal ion binding"/>
    <property type="evidence" value="ECO:0007669"/>
    <property type="project" value="UniProtKB-KW"/>
</dbReference>
<sequence length="429" mass="47798">MVDGTLPIQPKLRSLFLDLNSYFASVEQQEHPELRGKPVAVVPVMADTSFVIAASYEAKRVGVKTLTQIGEAKRLCPELILVKGGHVVYMEYHRRCLAAVEGVLPVEEVCSIDEMRFRLLGEEREAEAARTLALRLKAALREQVGECLTCSIGIAPNPFLAKLGTELQKPDGLVILEAKDLPEKLHALKLTEFTGINRRMEIRLNAAGIFTAEQLCAASREHLRRAFGGVIGERWWFLLRGADLGPQKTNRRSLGHSHVLPPDLRTDQGCREVLLRLLQKASARLRADSLATTSMSVQVTGFERSWAVTLPLPPTQDTVKMNEELLKAWGQRDFRRPRSVAVTFHGLQPAATVTGSLFEQGQDRSQLSHAVDRLNQRYGKNTVFLAGMERAKETAQERIAFQKTWLFSEGLGDNLWVPAEDAVESSSRT</sequence>
<comment type="similarity">
    <text evidence="1">Belongs to the DNA polymerase type-Y family.</text>
</comment>
<evidence type="ECO:0000259" key="8">
    <source>
        <dbReference type="PROSITE" id="PS50173"/>
    </source>
</evidence>
<dbReference type="Gene3D" id="1.10.150.20">
    <property type="entry name" value="5' to 3' exonuclease, C-terminal subdomain"/>
    <property type="match status" value="1"/>
</dbReference>
<dbReference type="Gene3D" id="3.30.70.270">
    <property type="match status" value="1"/>
</dbReference>
<dbReference type="SUPFAM" id="SSF100879">
    <property type="entry name" value="Lesion bypass DNA polymerase (Y-family), little finger domain"/>
    <property type="match status" value="1"/>
</dbReference>
<keyword evidence="2" id="KW-0808">Transferase</keyword>
<dbReference type="InterPro" id="IPR036775">
    <property type="entry name" value="DNA_pol_Y-fam_lit_finger_sf"/>
</dbReference>
<dbReference type="Pfam" id="PF11799">
    <property type="entry name" value="IMS_C"/>
    <property type="match status" value="1"/>
</dbReference>
<evidence type="ECO:0000256" key="6">
    <source>
        <dbReference type="ARBA" id="ARBA00022842"/>
    </source>
</evidence>
<proteinExistence type="inferred from homology"/>
<dbReference type="AlphaFoldDB" id="A0A931LWY0"/>
<name>A0A931LWY0_FIMGI</name>
<dbReference type="GO" id="GO:0003887">
    <property type="term" value="F:DNA-directed DNA polymerase activity"/>
    <property type="evidence" value="ECO:0007669"/>
    <property type="project" value="TreeGrafter"/>
</dbReference>
<keyword evidence="3" id="KW-0548">Nucleotidyltransferase</keyword>
<evidence type="ECO:0000256" key="2">
    <source>
        <dbReference type="ARBA" id="ARBA00022679"/>
    </source>
</evidence>
<dbReference type="PANTHER" id="PTHR11076">
    <property type="entry name" value="DNA REPAIR POLYMERASE UMUC / TRANSFERASE FAMILY MEMBER"/>
    <property type="match status" value="1"/>
</dbReference>
<dbReference type="GO" id="GO:0006281">
    <property type="term" value="P:DNA repair"/>
    <property type="evidence" value="ECO:0007669"/>
    <property type="project" value="UniProtKB-KW"/>
</dbReference>
<evidence type="ECO:0000313" key="9">
    <source>
        <dbReference type="EMBL" id="MBI1757326.1"/>
    </source>
</evidence>
<dbReference type="InterPro" id="IPR043128">
    <property type="entry name" value="Rev_trsase/Diguanyl_cyclase"/>
</dbReference>
<dbReference type="InterPro" id="IPR050116">
    <property type="entry name" value="DNA_polymerase-Y"/>
</dbReference>
<dbReference type="PANTHER" id="PTHR11076:SF34">
    <property type="entry name" value="PROTEIN UMUC"/>
    <property type="match status" value="1"/>
</dbReference>
<keyword evidence="5" id="KW-0227">DNA damage</keyword>
<dbReference type="InterPro" id="IPR017961">
    <property type="entry name" value="DNA_pol_Y-fam_little_finger"/>
</dbReference>
<evidence type="ECO:0000256" key="4">
    <source>
        <dbReference type="ARBA" id="ARBA00022723"/>
    </source>
</evidence>
<keyword evidence="7" id="KW-0234">DNA repair</keyword>
<feature type="domain" description="UmuC" evidence="8">
    <location>
        <begin position="14"/>
        <end position="197"/>
    </location>
</feature>
<accession>A0A931LWY0</accession>
<dbReference type="PROSITE" id="PS50173">
    <property type="entry name" value="UMUC"/>
    <property type="match status" value="1"/>
</dbReference>
<evidence type="ECO:0000256" key="1">
    <source>
        <dbReference type="ARBA" id="ARBA00010945"/>
    </source>
</evidence>
<protein>
    <submittedName>
        <fullName evidence="9">DUF4113 domain-containing protein</fullName>
    </submittedName>
</protein>
<dbReference type="Proteomes" id="UP000727962">
    <property type="component" value="Unassembled WGS sequence"/>
</dbReference>
<comment type="caution">
    <text evidence="9">The sequence shown here is derived from an EMBL/GenBank/DDBJ whole genome shotgun (WGS) entry which is preliminary data.</text>
</comment>
<evidence type="ECO:0000256" key="7">
    <source>
        <dbReference type="ARBA" id="ARBA00023204"/>
    </source>
</evidence>
<dbReference type="FunFam" id="3.40.1170.60:FF:000003">
    <property type="entry name" value="DNA polymerase eta"/>
    <property type="match status" value="1"/>
</dbReference>
<evidence type="ECO:0000313" key="10">
    <source>
        <dbReference type="Proteomes" id="UP000727962"/>
    </source>
</evidence>
<keyword evidence="6" id="KW-0460">Magnesium</keyword>
<dbReference type="GO" id="GO:0009432">
    <property type="term" value="P:SOS response"/>
    <property type="evidence" value="ECO:0007669"/>
    <property type="project" value="TreeGrafter"/>
</dbReference>
<dbReference type="GO" id="GO:0005829">
    <property type="term" value="C:cytosol"/>
    <property type="evidence" value="ECO:0007669"/>
    <property type="project" value="TreeGrafter"/>
</dbReference>
<dbReference type="InterPro" id="IPR001126">
    <property type="entry name" value="UmuC"/>
</dbReference>
<dbReference type="CDD" id="cd00424">
    <property type="entry name" value="PolY"/>
    <property type="match status" value="1"/>
</dbReference>
<dbReference type="GO" id="GO:0003684">
    <property type="term" value="F:damaged DNA binding"/>
    <property type="evidence" value="ECO:0007669"/>
    <property type="project" value="InterPro"/>
</dbReference>
<evidence type="ECO:0000256" key="5">
    <source>
        <dbReference type="ARBA" id="ARBA00022763"/>
    </source>
</evidence>
<dbReference type="InterPro" id="IPR043502">
    <property type="entry name" value="DNA/RNA_pol_sf"/>
</dbReference>
<dbReference type="Gene3D" id="3.40.1170.60">
    <property type="match status" value="1"/>
</dbReference>
<reference evidence="9" key="1">
    <citation type="submission" date="2020-07" db="EMBL/GenBank/DDBJ databases">
        <title>Huge and variable diversity of episymbiotic CPR bacteria and DPANN archaea in groundwater ecosystems.</title>
        <authorList>
            <person name="He C.Y."/>
            <person name="Keren R."/>
            <person name="Whittaker M."/>
            <person name="Farag I.F."/>
            <person name="Doudna J."/>
            <person name="Cate J.H.D."/>
            <person name="Banfield J.F."/>
        </authorList>
    </citation>
    <scope>NUCLEOTIDE SEQUENCE</scope>
    <source>
        <strain evidence="9">NC_groundwater_17_Pr7_B-0.1um_64_12</strain>
    </source>
</reference>
<organism evidence="9 10">
    <name type="scientific">Fimbriimonas ginsengisoli</name>
    <dbReference type="NCBI Taxonomy" id="1005039"/>
    <lineage>
        <taxon>Bacteria</taxon>
        <taxon>Bacillati</taxon>
        <taxon>Armatimonadota</taxon>
        <taxon>Fimbriimonadia</taxon>
        <taxon>Fimbriimonadales</taxon>
        <taxon>Fimbriimonadaceae</taxon>
        <taxon>Fimbriimonas</taxon>
    </lineage>
</organism>
<evidence type="ECO:0000256" key="3">
    <source>
        <dbReference type="ARBA" id="ARBA00022695"/>
    </source>
</evidence>
<dbReference type="GO" id="GO:0042276">
    <property type="term" value="P:error-prone translesion synthesis"/>
    <property type="evidence" value="ECO:0007669"/>
    <property type="project" value="TreeGrafter"/>
</dbReference>
<dbReference type="EMBL" id="JACOSL010000059">
    <property type="protein sequence ID" value="MBI1757326.1"/>
    <property type="molecule type" value="Genomic_DNA"/>
</dbReference>
<dbReference type="SUPFAM" id="SSF56672">
    <property type="entry name" value="DNA/RNA polymerases"/>
    <property type="match status" value="1"/>
</dbReference>